<keyword evidence="2" id="KW-1185">Reference proteome</keyword>
<dbReference type="GO" id="GO:0005198">
    <property type="term" value="F:structural molecule activity"/>
    <property type="evidence" value="ECO:0007669"/>
    <property type="project" value="InterPro"/>
</dbReference>
<comment type="caution">
    <text evidence="1">The sequence shown here is derived from an EMBL/GenBank/DDBJ whole genome shotgun (WGS) entry which is preliminary data.</text>
</comment>
<dbReference type="Pfam" id="PF06841">
    <property type="entry name" value="Phage_T4_gp19"/>
    <property type="match status" value="1"/>
</dbReference>
<organism evidence="1 2">
    <name type="scientific">Streptomyces tagetis</name>
    <dbReference type="NCBI Taxonomy" id="2820809"/>
    <lineage>
        <taxon>Bacteria</taxon>
        <taxon>Bacillati</taxon>
        <taxon>Actinomycetota</taxon>
        <taxon>Actinomycetes</taxon>
        <taxon>Kitasatosporales</taxon>
        <taxon>Streptomycetaceae</taxon>
        <taxon>Streptomyces</taxon>
    </lineage>
</organism>
<proteinExistence type="predicted"/>
<dbReference type="AlphaFoldDB" id="A0A940XGC7"/>
<gene>
    <name evidence="1" type="ORF">J5Y05_08960</name>
</gene>
<dbReference type="RefSeq" id="WP_210870105.1">
    <property type="nucleotide sequence ID" value="NZ_JAGPNL010000002.1"/>
</dbReference>
<dbReference type="Proteomes" id="UP000677875">
    <property type="component" value="Unassembled WGS sequence"/>
</dbReference>
<sequence>MTENRLLATAYRFRVTFTLPGPGAPAPGAPTDLGSGGFQECTGLEVEMEVGEYAEGGRNDGVVQRAGRMKVARLVLRRGMVIGGAGRVVPEMWTWIADVTGGVRPVRRYDGLVQLLGADHEPVATWAFRRALPAKVVGPQLNARTGEVAIEELTLAHEGLRMVAP</sequence>
<accession>A0A940XGC7</accession>
<name>A0A940XGC7_9ACTN</name>
<dbReference type="PANTHER" id="PTHR38009:SF1">
    <property type="entry name" value="CONSERVED HYPOTHETICAL PHAGE TAIL PROTEIN"/>
    <property type="match status" value="1"/>
</dbReference>
<dbReference type="InterPro" id="IPR011747">
    <property type="entry name" value="CHP02241"/>
</dbReference>
<evidence type="ECO:0000313" key="2">
    <source>
        <dbReference type="Proteomes" id="UP000677875"/>
    </source>
</evidence>
<evidence type="ECO:0000313" key="1">
    <source>
        <dbReference type="EMBL" id="MBQ0826637.1"/>
    </source>
</evidence>
<dbReference type="NCBIfam" id="TIGR02241">
    <property type="entry name" value="conserved hypothetical phage tail region protein"/>
    <property type="match status" value="1"/>
</dbReference>
<dbReference type="InterPro" id="IPR010667">
    <property type="entry name" value="Phage_T4_Gp19"/>
</dbReference>
<protein>
    <submittedName>
        <fullName evidence="1">Phage tail protein</fullName>
    </submittedName>
</protein>
<dbReference type="PANTHER" id="PTHR38009">
    <property type="entry name" value="CONSERVED HYPOTHETICAL PHAGE TAIL PROTEIN"/>
    <property type="match status" value="1"/>
</dbReference>
<reference evidence="1" key="1">
    <citation type="submission" date="2021-04" db="EMBL/GenBank/DDBJ databases">
        <title>Genome seq and assembly of Streptomyces sp. RG38.</title>
        <authorList>
            <person name="Chhetri G."/>
        </authorList>
    </citation>
    <scope>NUCLEOTIDE SEQUENCE</scope>
    <source>
        <strain evidence="1">RG38</strain>
    </source>
</reference>
<dbReference type="EMBL" id="JAGPNL010000002">
    <property type="protein sequence ID" value="MBQ0826637.1"/>
    <property type="molecule type" value="Genomic_DNA"/>
</dbReference>